<name>E9DCX4_COCPS</name>
<accession>E9DCX4</accession>
<dbReference type="Proteomes" id="UP000002497">
    <property type="component" value="Unassembled WGS sequence"/>
</dbReference>
<reference evidence="2" key="1">
    <citation type="journal article" date="2010" name="Genome Res.">
        <title>Population genomic sequencing of Coccidioides fungi reveals recent hybridization and transposon control.</title>
        <authorList>
            <person name="Neafsey D.E."/>
            <person name="Barker B.M."/>
            <person name="Sharpton T.J."/>
            <person name="Stajich J.E."/>
            <person name="Park D.J."/>
            <person name="Whiston E."/>
            <person name="Hung C.-Y."/>
            <person name="McMahan C."/>
            <person name="White J."/>
            <person name="Sykes S."/>
            <person name="Heiman D."/>
            <person name="Young S."/>
            <person name="Zeng Q."/>
            <person name="Abouelleil A."/>
            <person name="Aftuck L."/>
            <person name="Bessette D."/>
            <person name="Brown A."/>
            <person name="FitzGerald M."/>
            <person name="Lui A."/>
            <person name="Macdonald J.P."/>
            <person name="Priest M."/>
            <person name="Orbach M.J."/>
            <person name="Galgiani J.N."/>
            <person name="Kirkland T.N."/>
            <person name="Cole G.T."/>
            <person name="Birren B.W."/>
            <person name="Henn M.R."/>
            <person name="Taylor J.W."/>
            <person name="Rounsley S.D."/>
        </authorList>
    </citation>
    <scope>NUCLEOTIDE SEQUENCE [LARGE SCALE GENOMIC DNA]</scope>
    <source>
        <strain evidence="2">RMSCC 757 / Silveira</strain>
    </source>
</reference>
<evidence type="ECO:0000313" key="2">
    <source>
        <dbReference type="Proteomes" id="UP000002497"/>
    </source>
</evidence>
<dbReference type="EMBL" id="GL636500">
    <property type="protein sequence ID" value="EFW15499.1"/>
    <property type="molecule type" value="Genomic_DNA"/>
</dbReference>
<gene>
    <name evidence="1" type="ORF">CPSG_07936</name>
</gene>
<dbReference type="AlphaFoldDB" id="E9DCX4"/>
<organism evidence="2">
    <name type="scientific">Coccidioides posadasii (strain RMSCC 757 / Silveira)</name>
    <name type="common">Valley fever fungus</name>
    <dbReference type="NCBI Taxonomy" id="443226"/>
    <lineage>
        <taxon>Eukaryota</taxon>
        <taxon>Fungi</taxon>
        <taxon>Dikarya</taxon>
        <taxon>Ascomycota</taxon>
        <taxon>Pezizomycotina</taxon>
        <taxon>Eurotiomycetes</taxon>
        <taxon>Eurotiomycetidae</taxon>
        <taxon>Onygenales</taxon>
        <taxon>Onygenaceae</taxon>
        <taxon>Coccidioides</taxon>
    </lineage>
</organism>
<evidence type="ECO:0000313" key="1">
    <source>
        <dbReference type="EMBL" id="EFW15499.1"/>
    </source>
</evidence>
<sequence length="139" mass="15577">MAEERFTLQRAGFPLELAVWASTSVERTTTRLPAAIVAASRSLAAQLHRLTTVPRAFKPSKTGMPTHPNPSPSEELQGVSKGIWLHLIIASPLIFMHCRSLLSNAFLVRQRNPSAWLKLIRFMSHYIWMATLGFSSDHI</sequence>
<reference evidence="2" key="2">
    <citation type="submission" date="2010-03" db="EMBL/GenBank/DDBJ databases">
        <title>The genome sequence of Coccidioides posadasii strain Silveira.</title>
        <authorList>
            <consortium name="The Broad Institute Genome Sequencing Center for Infectious Disease"/>
            <person name="Neafsey D."/>
            <person name="Orbach M."/>
            <person name="Henn M.R."/>
            <person name="Cole G.T."/>
            <person name="Galgiani J."/>
            <person name="Gardner M.J."/>
            <person name="Kirkland T.N."/>
            <person name="Taylor J.W."/>
            <person name="Young S.K."/>
            <person name="Zeng Q."/>
            <person name="Koehrsen M."/>
            <person name="Alvarado L."/>
            <person name="Berlin A."/>
            <person name="Borenstein D."/>
            <person name="Chapman S.B."/>
            <person name="Chen Z."/>
            <person name="Engels R."/>
            <person name="Freedman E."/>
            <person name="Gellesch M."/>
            <person name="Goldberg J."/>
            <person name="Griggs A."/>
            <person name="Gujja S."/>
            <person name="Heilman E."/>
            <person name="Heiman D."/>
            <person name="Howarth C."/>
            <person name="Jen D."/>
            <person name="Larson L."/>
            <person name="Mehta T."/>
            <person name="Neiman D."/>
            <person name="Park D."/>
            <person name="Pearson M."/>
            <person name="Richards J."/>
            <person name="Roberts A."/>
            <person name="Saif S."/>
            <person name="Shea T."/>
            <person name="Shenoy N."/>
            <person name="Sisk P."/>
            <person name="Stolte C."/>
            <person name="Sykes S."/>
            <person name="Walk T."/>
            <person name="White J."/>
            <person name="Yandava C."/>
            <person name="Haas B."/>
            <person name="Nusbaum C."/>
            <person name="Birren B."/>
        </authorList>
    </citation>
    <scope>NUCLEOTIDE SEQUENCE [LARGE SCALE GENOMIC DNA]</scope>
    <source>
        <strain evidence="2">RMSCC 757 / Silveira</strain>
    </source>
</reference>
<dbReference type="VEuPathDB" id="FungiDB:CPSG_07936"/>
<dbReference type="HOGENOM" id="CLU_1844898_0_0_1"/>
<proteinExistence type="predicted"/>
<protein>
    <submittedName>
        <fullName evidence="1">Predicted protein</fullName>
    </submittedName>
</protein>
<keyword evidence="2" id="KW-1185">Reference proteome</keyword>